<dbReference type="EC" id="2.4.99.24" evidence="4"/>
<feature type="non-terminal residue" evidence="6">
    <location>
        <position position="1"/>
    </location>
</feature>
<keyword evidence="1" id="KW-0328">Glycosyltransferase</keyword>
<dbReference type="PANTHER" id="PTHR30160">
    <property type="entry name" value="TETRAACYLDISACCHARIDE 4'-KINASE-RELATED"/>
    <property type="match status" value="1"/>
</dbReference>
<dbReference type="InterPro" id="IPR011910">
    <property type="entry name" value="RfaF"/>
</dbReference>
<dbReference type="AlphaFoldDB" id="A0A1F6SXQ0"/>
<comment type="similarity">
    <text evidence="3">Belongs to the glycosyltransferase 9 family.</text>
</comment>
<evidence type="ECO:0000256" key="3">
    <source>
        <dbReference type="ARBA" id="ARBA00043995"/>
    </source>
</evidence>
<dbReference type="GO" id="GO:0009244">
    <property type="term" value="P:lipopolysaccharide core region biosynthetic process"/>
    <property type="evidence" value="ECO:0007669"/>
    <property type="project" value="TreeGrafter"/>
</dbReference>
<protein>
    <recommendedName>
        <fullName evidence="4">lipopolysaccharide heptosyltransferase II</fullName>
        <ecNumber evidence="4">2.4.99.24</ecNumber>
    </recommendedName>
</protein>
<comment type="caution">
    <text evidence="6">The sequence shown here is derived from an EMBL/GenBank/DDBJ whole genome shotgun (WGS) entry which is preliminary data.</text>
</comment>
<evidence type="ECO:0000313" key="6">
    <source>
        <dbReference type="EMBL" id="OGI37643.1"/>
    </source>
</evidence>
<keyword evidence="2 6" id="KW-0808">Transferase</keyword>
<proteinExistence type="inferred from homology"/>
<dbReference type="SUPFAM" id="SSF53756">
    <property type="entry name" value="UDP-Glycosyltransferase/glycogen phosphorylase"/>
    <property type="match status" value="1"/>
</dbReference>
<evidence type="ECO:0000313" key="7">
    <source>
        <dbReference type="Proteomes" id="UP000179334"/>
    </source>
</evidence>
<evidence type="ECO:0000256" key="5">
    <source>
        <dbReference type="ARBA" id="ARBA00047503"/>
    </source>
</evidence>
<accession>A0A1F6SXQ0</accession>
<evidence type="ECO:0000256" key="1">
    <source>
        <dbReference type="ARBA" id="ARBA00022676"/>
    </source>
</evidence>
<name>A0A1F6SXQ0_9PROT</name>
<gene>
    <name evidence="6" type="ORF">A2V91_00610</name>
</gene>
<dbReference type="GO" id="GO:0005829">
    <property type="term" value="C:cytosol"/>
    <property type="evidence" value="ECO:0007669"/>
    <property type="project" value="TreeGrafter"/>
</dbReference>
<dbReference type="Pfam" id="PF01075">
    <property type="entry name" value="Glyco_transf_9"/>
    <property type="match status" value="1"/>
</dbReference>
<dbReference type="GO" id="GO:0008713">
    <property type="term" value="F:ADP-heptose-lipopolysaccharide heptosyltransferase activity"/>
    <property type="evidence" value="ECO:0007669"/>
    <property type="project" value="UniProtKB-EC"/>
</dbReference>
<evidence type="ECO:0000256" key="2">
    <source>
        <dbReference type="ARBA" id="ARBA00022679"/>
    </source>
</evidence>
<dbReference type="NCBIfam" id="TIGR02195">
    <property type="entry name" value="heptsyl_trn_II"/>
    <property type="match status" value="1"/>
</dbReference>
<dbReference type="Proteomes" id="UP000179334">
    <property type="component" value="Unassembled WGS sequence"/>
</dbReference>
<organism evidence="6 7">
    <name type="scientific">Candidatus Muproteobacteria bacterium RBG_16_64_10</name>
    <dbReference type="NCBI Taxonomy" id="1817757"/>
    <lineage>
        <taxon>Bacteria</taxon>
        <taxon>Pseudomonadati</taxon>
        <taxon>Pseudomonadota</taxon>
        <taxon>Candidatus Muproteobacteria</taxon>
    </lineage>
</organism>
<comment type="catalytic activity">
    <reaction evidence="5">
        <text>an L-alpha-D-Hep-(1-&gt;5)-[alpha-Kdo-(2-&gt;4)]-alpha-Kdo-(2-&gt;6)-lipid A + ADP-L-glycero-beta-D-manno-heptose = an L-alpha-D-Hep-(1-&gt;3)-L-alpha-D-Hep-(1-&gt;5)-[alpha-Kdo-(2-&gt;4)]-alpha-Kdo-(2-&gt;6)-lipid A + ADP + H(+)</text>
        <dbReference type="Rhea" id="RHEA:74071"/>
        <dbReference type="ChEBI" id="CHEBI:15378"/>
        <dbReference type="ChEBI" id="CHEBI:61506"/>
        <dbReference type="ChEBI" id="CHEBI:193068"/>
        <dbReference type="ChEBI" id="CHEBI:193069"/>
        <dbReference type="ChEBI" id="CHEBI:456216"/>
        <dbReference type="EC" id="2.4.99.24"/>
    </reaction>
</comment>
<dbReference type="EMBL" id="MFSR01000087">
    <property type="protein sequence ID" value="OGI37643.1"/>
    <property type="molecule type" value="Genomic_DNA"/>
</dbReference>
<dbReference type="CDD" id="cd03789">
    <property type="entry name" value="GT9_LPS_heptosyltransferase"/>
    <property type="match status" value="1"/>
</dbReference>
<dbReference type="InterPro" id="IPR002201">
    <property type="entry name" value="Glyco_trans_9"/>
</dbReference>
<reference evidence="6 7" key="1">
    <citation type="journal article" date="2016" name="Nat. Commun.">
        <title>Thousands of microbial genomes shed light on interconnected biogeochemical processes in an aquifer system.</title>
        <authorList>
            <person name="Anantharaman K."/>
            <person name="Brown C.T."/>
            <person name="Hug L.A."/>
            <person name="Sharon I."/>
            <person name="Castelle C.J."/>
            <person name="Probst A.J."/>
            <person name="Thomas B.C."/>
            <person name="Singh A."/>
            <person name="Wilkins M.J."/>
            <person name="Karaoz U."/>
            <person name="Brodie E.L."/>
            <person name="Williams K.H."/>
            <person name="Hubbard S.S."/>
            <person name="Banfield J.F."/>
        </authorList>
    </citation>
    <scope>NUCLEOTIDE SEQUENCE [LARGE SCALE GENOMIC DNA]</scope>
</reference>
<dbReference type="Gene3D" id="3.40.50.2000">
    <property type="entry name" value="Glycogen Phosphorylase B"/>
    <property type="match status" value="2"/>
</dbReference>
<dbReference type="PANTHER" id="PTHR30160:SF7">
    <property type="entry name" value="ADP-HEPTOSE--LPS HEPTOSYLTRANSFERASE 2"/>
    <property type="match status" value="1"/>
</dbReference>
<evidence type="ECO:0000256" key="4">
    <source>
        <dbReference type="ARBA" id="ARBA00044042"/>
    </source>
</evidence>
<dbReference type="InterPro" id="IPR051199">
    <property type="entry name" value="LPS_LOS_Heptosyltrfase"/>
</dbReference>
<sequence length="252" mass="27002">NSLKSALVPWFARIPRRTGYVGELRFGLLNDARRLDRRRLPQTVQRFVALGLPADAQSPPAIPSPRLAVQDADIEAALARLELARPTRPLLALCPGAEYGPAKRWPAEHFAAVARAKIAQGWSVWLFGSDKDAPVTATIRAMLGAHCIDLAGRTRLAEAIDLLALATQVVSNDSGLMHVAAALERPLVAVYGSSDPGFTPPLSPRAQVVSRRLACSPCFKRECPYGHYDCLRGLHPEQVLAALAALPAGGGA</sequence>
<dbReference type="FunFam" id="3.40.50.2000:FF:000023">
    <property type="entry name" value="ADP-heptose--LPS heptosyltransferase II"/>
    <property type="match status" value="1"/>
</dbReference>